<feature type="domain" description="Aminotransferase class I/classII large" evidence="5">
    <location>
        <begin position="29"/>
        <end position="364"/>
    </location>
</feature>
<keyword evidence="7" id="KW-1185">Reference proteome</keyword>
<evidence type="ECO:0000313" key="7">
    <source>
        <dbReference type="Proteomes" id="UP000467240"/>
    </source>
</evidence>
<dbReference type="AlphaFoldDB" id="A0A7J5BME1"/>
<dbReference type="InterPro" id="IPR004838">
    <property type="entry name" value="NHTrfase_class1_PyrdxlP-BS"/>
</dbReference>
<dbReference type="InterPro" id="IPR015421">
    <property type="entry name" value="PyrdxlP-dep_Trfase_major"/>
</dbReference>
<keyword evidence="2 4" id="KW-0032">Aminotransferase</keyword>
<dbReference type="PROSITE" id="PS00105">
    <property type="entry name" value="AA_TRANSFER_CLASS_1"/>
    <property type="match status" value="1"/>
</dbReference>
<organism evidence="6 7">
    <name type="scientific">Pseudoclavibacter chungangensis</name>
    <dbReference type="NCBI Taxonomy" id="587635"/>
    <lineage>
        <taxon>Bacteria</taxon>
        <taxon>Bacillati</taxon>
        <taxon>Actinomycetota</taxon>
        <taxon>Actinomycetes</taxon>
        <taxon>Micrococcales</taxon>
        <taxon>Microbacteriaceae</taxon>
        <taxon>Pseudoclavibacter</taxon>
    </lineage>
</organism>
<evidence type="ECO:0000256" key="2">
    <source>
        <dbReference type="ARBA" id="ARBA00022576"/>
    </source>
</evidence>
<dbReference type="PANTHER" id="PTHR42832:SF3">
    <property type="entry name" value="L-GLUTAMINE--4-(METHYLSULFANYL)-2-OXOBUTANOATE AMINOTRANSFERASE"/>
    <property type="match status" value="1"/>
</dbReference>
<dbReference type="RefSeq" id="WP_158042039.1">
    <property type="nucleotide sequence ID" value="NZ_JACCFV010000001.1"/>
</dbReference>
<evidence type="ECO:0000256" key="1">
    <source>
        <dbReference type="ARBA" id="ARBA00001933"/>
    </source>
</evidence>
<sequence length="367" mass="39010">MSLGPLPEYPWDAVAPYRERAASHPGGLVDLSIGSPVDPVPEIARRALAEAADAHAYPTTQGSPASRRAVAEWFARRRGVPGLDVDDALLTVGSKEFVATTAFFLGLGAGDTIVQPPAAYPTYAMGAAFAGAAIASVDDPDEWPETTRLVWLNSPGNPDGRVLDRAALRRAVERARELGAIVVSDECYAELGWGRWADEPVPSLLDPDVTGGDLTGLIACSSLSKRSNLAGYRAAYAAGDRALVRRLVTARKHAGLIVPALVQHVVAVVLADDEHADAQRDRYAARRARLLPAAERFGLRIEGSDAGLYLWGTRDEDAWATLGALADRGVLAGPGPFYGEAGARFVRLSITASDERIAEAARRLAED</sequence>
<evidence type="ECO:0000259" key="5">
    <source>
        <dbReference type="Pfam" id="PF00155"/>
    </source>
</evidence>
<dbReference type="InterPro" id="IPR019880">
    <property type="entry name" value="OxyQ"/>
</dbReference>
<accession>A0A7J5BME1</accession>
<dbReference type="Gene3D" id="3.40.640.10">
    <property type="entry name" value="Type I PLP-dependent aspartate aminotransferase-like (Major domain)"/>
    <property type="match status" value="1"/>
</dbReference>
<dbReference type="InterPro" id="IPR004839">
    <property type="entry name" value="Aminotransferase_I/II_large"/>
</dbReference>
<dbReference type="EC" id="2.6.1.-" evidence="4"/>
<dbReference type="InterPro" id="IPR015424">
    <property type="entry name" value="PyrdxlP-dep_Trfase"/>
</dbReference>
<protein>
    <recommendedName>
        <fullName evidence="4">Aminotransferase</fullName>
        <ecNumber evidence="4">2.6.1.-</ecNumber>
    </recommendedName>
</protein>
<dbReference type="SUPFAM" id="SSF53383">
    <property type="entry name" value="PLP-dependent transferases"/>
    <property type="match status" value="1"/>
</dbReference>
<dbReference type="OrthoDB" id="9813612at2"/>
<dbReference type="InterPro" id="IPR050881">
    <property type="entry name" value="LL-DAP_aminotransferase"/>
</dbReference>
<dbReference type="GO" id="GO:0008483">
    <property type="term" value="F:transaminase activity"/>
    <property type="evidence" value="ECO:0007669"/>
    <property type="project" value="UniProtKB-KW"/>
</dbReference>
<dbReference type="Proteomes" id="UP000467240">
    <property type="component" value="Unassembled WGS sequence"/>
</dbReference>
<dbReference type="GO" id="GO:0030170">
    <property type="term" value="F:pyridoxal phosphate binding"/>
    <property type="evidence" value="ECO:0007669"/>
    <property type="project" value="InterPro"/>
</dbReference>
<name>A0A7J5BME1_9MICO</name>
<gene>
    <name evidence="6" type="primary">dapC</name>
    <name evidence="6" type="ORF">F8O01_16660</name>
</gene>
<dbReference type="Pfam" id="PF00155">
    <property type="entry name" value="Aminotran_1_2"/>
    <property type="match status" value="1"/>
</dbReference>
<dbReference type="PANTHER" id="PTHR42832">
    <property type="entry name" value="AMINO ACID AMINOTRANSFERASE"/>
    <property type="match status" value="1"/>
</dbReference>
<dbReference type="EMBL" id="WBJZ01000030">
    <property type="protein sequence ID" value="KAB1652504.1"/>
    <property type="molecule type" value="Genomic_DNA"/>
</dbReference>
<comment type="similarity">
    <text evidence="4">Belongs to the class-I pyridoxal-phosphate-dependent aminotransferase family.</text>
</comment>
<dbReference type="NCBIfam" id="TIGR03539">
    <property type="entry name" value="DapC_actino"/>
    <property type="match status" value="1"/>
</dbReference>
<proteinExistence type="inferred from homology"/>
<evidence type="ECO:0000313" key="6">
    <source>
        <dbReference type="EMBL" id="KAB1652504.1"/>
    </source>
</evidence>
<evidence type="ECO:0000256" key="4">
    <source>
        <dbReference type="RuleBase" id="RU000481"/>
    </source>
</evidence>
<comment type="cofactor">
    <cofactor evidence="1 4">
        <name>pyridoxal 5'-phosphate</name>
        <dbReference type="ChEBI" id="CHEBI:597326"/>
    </cofactor>
</comment>
<comment type="caution">
    <text evidence="6">The sequence shown here is derived from an EMBL/GenBank/DDBJ whole genome shotgun (WGS) entry which is preliminary data.</text>
</comment>
<evidence type="ECO:0000256" key="3">
    <source>
        <dbReference type="ARBA" id="ARBA00022679"/>
    </source>
</evidence>
<dbReference type="CDD" id="cd00609">
    <property type="entry name" value="AAT_like"/>
    <property type="match status" value="1"/>
</dbReference>
<keyword evidence="3 4" id="KW-0808">Transferase</keyword>
<reference evidence="6 7" key="1">
    <citation type="submission" date="2019-09" db="EMBL/GenBank/DDBJ databases">
        <title>Phylogeny of genus Pseudoclavibacter and closely related genus.</title>
        <authorList>
            <person name="Li Y."/>
        </authorList>
    </citation>
    <scope>NUCLEOTIDE SEQUENCE [LARGE SCALE GENOMIC DNA]</scope>
    <source>
        <strain evidence="6 7">DSM 23821</strain>
    </source>
</reference>